<dbReference type="PATRIC" id="fig|1705565.3.peg.5381"/>
<evidence type="ECO:0008006" key="4">
    <source>
        <dbReference type="Google" id="ProtNLM"/>
    </source>
</evidence>
<dbReference type="AlphaFoldDB" id="A0A0M1P830"/>
<organism evidence="2 3">
    <name type="scientific">Paenibacillus solani</name>
    <dbReference type="NCBI Taxonomy" id="1705565"/>
    <lineage>
        <taxon>Bacteria</taxon>
        <taxon>Bacillati</taxon>
        <taxon>Bacillota</taxon>
        <taxon>Bacilli</taxon>
        <taxon>Bacillales</taxon>
        <taxon>Paenibacillaceae</taxon>
        <taxon>Paenibacillus</taxon>
    </lineage>
</organism>
<proteinExistence type="predicted"/>
<feature type="coiled-coil region" evidence="1">
    <location>
        <begin position="291"/>
        <end position="318"/>
    </location>
</feature>
<keyword evidence="1" id="KW-0175">Coiled coil</keyword>
<evidence type="ECO:0000313" key="3">
    <source>
        <dbReference type="Proteomes" id="UP000036932"/>
    </source>
</evidence>
<accession>A0A0M1P830</accession>
<dbReference type="Proteomes" id="UP000036932">
    <property type="component" value="Unassembled WGS sequence"/>
</dbReference>
<dbReference type="Gene3D" id="3.90.70.10">
    <property type="entry name" value="Cysteine proteinases"/>
    <property type="match status" value="1"/>
</dbReference>
<evidence type="ECO:0000313" key="2">
    <source>
        <dbReference type="EMBL" id="KOR90562.1"/>
    </source>
</evidence>
<comment type="caution">
    <text evidence="2">The sequence shown here is derived from an EMBL/GenBank/DDBJ whole genome shotgun (WGS) entry which is preliminary data.</text>
</comment>
<name>A0A0M1P830_9BACL</name>
<dbReference type="OrthoDB" id="2630463at2"/>
<dbReference type="RefSeq" id="WP_054403472.1">
    <property type="nucleotide sequence ID" value="NZ_LIUT01000001.1"/>
</dbReference>
<dbReference type="EMBL" id="LIUT01000001">
    <property type="protein sequence ID" value="KOR90562.1"/>
    <property type="molecule type" value="Genomic_DNA"/>
</dbReference>
<keyword evidence="3" id="KW-1185">Reference proteome</keyword>
<gene>
    <name evidence="2" type="ORF">AM231_16460</name>
</gene>
<reference evidence="3" key="1">
    <citation type="submission" date="2015-08" db="EMBL/GenBank/DDBJ databases">
        <title>Genome sequencing project for genomic taxonomy and phylogenomics of Bacillus-like bacteria.</title>
        <authorList>
            <person name="Liu B."/>
            <person name="Wang J."/>
            <person name="Zhu Y."/>
            <person name="Liu G."/>
            <person name="Chen Q."/>
            <person name="Chen Z."/>
            <person name="Lan J."/>
            <person name="Che J."/>
            <person name="Ge C."/>
            <person name="Shi H."/>
            <person name="Pan Z."/>
            <person name="Liu X."/>
        </authorList>
    </citation>
    <scope>NUCLEOTIDE SEQUENCE [LARGE SCALE GENOMIC DNA]</scope>
    <source>
        <strain evidence="3">FJAT-22460</strain>
    </source>
</reference>
<evidence type="ECO:0000256" key="1">
    <source>
        <dbReference type="SAM" id="Coils"/>
    </source>
</evidence>
<sequence>MYLPIQPVRGISTDCFQDLIISTMIYLGLPYQLTFSESMGFNFVQHDRNDLIGKCIVNNKYTSLDLLRGFHGVLLSKSTLQSSKEVYDNILNELRQDMPVIIYLSSYWNPWGNPHAYQTIDSAHFCLVSGIDKDHLMCVDPTFGKEMKSLPFKNFFEGNNGVCFTFKRVEPEIKNTKDVFLRVINNVISNNNYLALYDLANAIESQETLRHEFEGFHDFWASDFFQGIDTLLFSRLYFRKAIEFLSQIIDDDSLSVKMTQLISCAEQLSNGWEIVQKMIIRDYLDFELVRHNRSIRKMSNAIKKNAELEEQLVNELIEMKRLLI</sequence>
<protein>
    <recommendedName>
        <fullName evidence="4">Butirosin biosynthesis protein H N-terminal domain-containing protein</fullName>
    </recommendedName>
</protein>